<sequence length="77" mass="8317">MISVISKSTVRIFCEADPQLLELKVRDQHQFTPLLLSAAVGKSESVTCLLELGADLRQRCSKGFSALQVAALNVSSP</sequence>
<dbReference type="SUPFAM" id="SSF48403">
    <property type="entry name" value="Ankyrin repeat"/>
    <property type="match status" value="1"/>
</dbReference>
<dbReference type="Proteomes" id="UP000001307">
    <property type="component" value="Unassembled WGS sequence"/>
</dbReference>
<accession>E4XIQ7</accession>
<dbReference type="OrthoDB" id="5955452at2759"/>
<dbReference type="InParanoid" id="E4XIQ7"/>
<dbReference type="Gene3D" id="1.25.40.20">
    <property type="entry name" value="Ankyrin repeat-containing domain"/>
    <property type="match status" value="1"/>
</dbReference>
<gene>
    <name evidence="1" type="ORF">GSOID_T00012482001</name>
</gene>
<organism evidence="1">
    <name type="scientific">Oikopleura dioica</name>
    <name type="common">Tunicate</name>
    <dbReference type="NCBI Taxonomy" id="34765"/>
    <lineage>
        <taxon>Eukaryota</taxon>
        <taxon>Metazoa</taxon>
        <taxon>Chordata</taxon>
        <taxon>Tunicata</taxon>
        <taxon>Appendicularia</taxon>
        <taxon>Copelata</taxon>
        <taxon>Oikopleuridae</taxon>
        <taxon>Oikopleura</taxon>
    </lineage>
</organism>
<evidence type="ECO:0000313" key="1">
    <source>
        <dbReference type="EMBL" id="CBY24591.1"/>
    </source>
</evidence>
<dbReference type="InterPro" id="IPR036770">
    <property type="entry name" value="Ankyrin_rpt-contain_sf"/>
</dbReference>
<dbReference type="AlphaFoldDB" id="E4XIQ7"/>
<protein>
    <submittedName>
        <fullName evidence="1">Uncharacterized protein</fullName>
    </submittedName>
</protein>
<keyword evidence="2" id="KW-1185">Reference proteome</keyword>
<reference evidence="1" key="1">
    <citation type="journal article" date="2010" name="Science">
        <title>Plasticity of animal genome architecture unmasked by rapid evolution of a pelagic tunicate.</title>
        <authorList>
            <person name="Denoeud F."/>
            <person name="Henriet S."/>
            <person name="Mungpakdee S."/>
            <person name="Aury J.M."/>
            <person name="Da Silva C."/>
            <person name="Brinkmann H."/>
            <person name="Mikhaleva J."/>
            <person name="Olsen L.C."/>
            <person name="Jubin C."/>
            <person name="Canestro C."/>
            <person name="Bouquet J.M."/>
            <person name="Danks G."/>
            <person name="Poulain J."/>
            <person name="Campsteijn C."/>
            <person name="Adamski M."/>
            <person name="Cross I."/>
            <person name="Yadetie F."/>
            <person name="Muffato M."/>
            <person name="Louis A."/>
            <person name="Butcher S."/>
            <person name="Tsagkogeorga G."/>
            <person name="Konrad A."/>
            <person name="Singh S."/>
            <person name="Jensen M.F."/>
            <person name="Cong E.H."/>
            <person name="Eikeseth-Otteraa H."/>
            <person name="Noel B."/>
            <person name="Anthouard V."/>
            <person name="Porcel B.M."/>
            <person name="Kachouri-Lafond R."/>
            <person name="Nishino A."/>
            <person name="Ugolini M."/>
            <person name="Chourrout P."/>
            <person name="Nishida H."/>
            <person name="Aasland R."/>
            <person name="Huzurbazar S."/>
            <person name="Westhof E."/>
            <person name="Delsuc F."/>
            <person name="Lehrach H."/>
            <person name="Reinhardt R."/>
            <person name="Weissenbach J."/>
            <person name="Roy S.W."/>
            <person name="Artiguenave F."/>
            <person name="Postlethwait J.H."/>
            <person name="Manak J.R."/>
            <person name="Thompson E.M."/>
            <person name="Jaillon O."/>
            <person name="Du Pasquier L."/>
            <person name="Boudinot P."/>
            <person name="Liberles D.A."/>
            <person name="Volff J.N."/>
            <person name="Philippe H."/>
            <person name="Lenhard B."/>
            <person name="Roest Crollius H."/>
            <person name="Wincker P."/>
            <person name="Chourrout D."/>
        </authorList>
    </citation>
    <scope>NUCLEOTIDE SEQUENCE [LARGE SCALE GENOMIC DNA]</scope>
</reference>
<name>E4XIQ7_OIKDI</name>
<proteinExistence type="predicted"/>
<dbReference type="EMBL" id="FN653056">
    <property type="protein sequence ID" value="CBY24591.1"/>
    <property type="molecule type" value="Genomic_DNA"/>
</dbReference>
<evidence type="ECO:0000313" key="2">
    <source>
        <dbReference type="Proteomes" id="UP000001307"/>
    </source>
</evidence>